<dbReference type="PANTHER" id="PTHR13620">
    <property type="entry name" value="3-5 EXONUCLEASE"/>
    <property type="match status" value="1"/>
</dbReference>
<keyword evidence="1" id="KW-0540">Nuclease</keyword>
<organism evidence="3 4">
    <name type="scientific">Turnera subulata</name>
    <dbReference type="NCBI Taxonomy" id="218843"/>
    <lineage>
        <taxon>Eukaryota</taxon>
        <taxon>Viridiplantae</taxon>
        <taxon>Streptophyta</taxon>
        <taxon>Embryophyta</taxon>
        <taxon>Tracheophyta</taxon>
        <taxon>Spermatophyta</taxon>
        <taxon>Magnoliopsida</taxon>
        <taxon>eudicotyledons</taxon>
        <taxon>Gunneridae</taxon>
        <taxon>Pentapetalae</taxon>
        <taxon>rosids</taxon>
        <taxon>fabids</taxon>
        <taxon>Malpighiales</taxon>
        <taxon>Passifloraceae</taxon>
        <taxon>Turnera</taxon>
    </lineage>
</organism>
<reference evidence="3" key="2">
    <citation type="journal article" date="2023" name="Plants (Basel)">
        <title>Annotation of the Turnera subulata (Passifloraceae) Draft Genome Reveals the S-Locus Evolved after the Divergence of Turneroideae from Passifloroideae in a Stepwise Manner.</title>
        <authorList>
            <person name="Henning P.M."/>
            <person name="Roalson E.H."/>
            <person name="Mir W."/>
            <person name="McCubbin A.G."/>
            <person name="Shore J.S."/>
        </authorList>
    </citation>
    <scope>NUCLEOTIDE SEQUENCE</scope>
    <source>
        <strain evidence="3">F60SS</strain>
    </source>
</reference>
<evidence type="ECO:0000256" key="1">
    <source>
        <dbReference type="ARBA" id="ARBA00022722"/>
    </source>
</evidence>
<dbReference type="GO" id="GO:0008408">
    <property type="term" value="F:3'-5' exonuclease activity"/>
    <property type="evidence" value="ECO:0007669"/>
    <property type="project" value="TreeGrafter"/>
</dbReference>
<keyword evidence="4" id="KW-1185">Reference proteome</keyword>
<dbReference type="InterPro" id="IPR036397">
    <property type="entry name" value="RNaseH_sf"/>
</dbReference>
<accession>A0A9Q0J9S0</accession>
<dbReference type="AlphaFoldDB" id="A0A9Q0J9S0"/>
<protein>
    <recommendedName>
        <fullName evidence="5">3'-5' exonuclease domain-containing protein</fullName>
    </recommendedName>
</protein>
<dbReference type="SUPFAM" id="SSF53098">
    <property type="entry name" value="Ribonuclease H-like"/>
    <property type="match status" value="1"/>
</dbReference>
<reference evidence="3" key="1">
    <citation type="submission" date="2022-02" db="EMBL/GenBank/DDBJ databases">
        <authorList>
            <person name="Henning P.M."/>
            <person name="McCubbin A.G."/>
            <person name="Shore J.S."/>
        </authorList>
    </citation>
    <scope>NUCLEOTIDE SEQUENCE</scope>
    <source>
        <strain evidence="3">F60SS</strain>
        <tissue evidence="3">Leaves</tissue>
    </source>
</reference>
<comment type="caution">
    <text evidence="3">The sequence shown here is derived from an EMBL/GenBank/DDBJ whole genome shotgun (WGS) entry which is preliminary data.</text>
</comment>
<dbReference type="OrthoDB" id="446462at2759"/>
<dbReference type="Proteomes" id="UP001141552">
    <property type="component" value="Unassembled WGS sequence"/>
</dbReference>
<dbReference type="InterPro" id="IPR012337">
    <property type="entry name" value="RNaseH-like_sf"/>
</dbReference>
<dbReference type="EMBL" id="JAKUCV010004971">
    <property type="protein sequence ID" value="KAJ4833357.1"/>
    <property type="molecule type" value="Genomic_DNA"/>
</dbReference>
<proteinExistence type="predicted"/>
<gene>
    <name evidence="3" type="ORF">Tsubulata_002601</name>
</gene>
<evidence type="ECO:0000313" key="3">
    <source>
        <dbReference type="EMBL" id="KAJ4833357.1"/>
    </source>
</evidence>
<dbReference type="GO" id="GO:0005737">
    <property type="term" value="C:cytoplasm"/>
    <property type="evidence" value="ECO:0007669"/>
    <property type="project" value="TreeGrafter"/>
</dbReference>
<evidence type="ECO:0008006" key="5">
    <source>
        <dbReference type="Google" id="ProtNLM"/>
    </source>
</evidence>
<evidence type="ECO:0000313" key="4">
    <source>
        <dbReference type="Proteomes" id="UP001141552"/>
    </source>
</evidence>
<sequence>MNRCLLPLRLLRRLSSGFDAVYSIKESILIRLDQPIQQKEALKKFLACRDVVFAGVHVKEDIKILEDLGLQLKNATDLSELAASVLGKPQVGSYGARKLASHLGVLQLEPIRSPTCLSFAEWGSVQSAIGIECATIDAYAAYKIGKKLLEI</sequence>
<keyword evidence="2" id="KW-0378">Hydrolase</keyword>
<dbReference type="PANTHER" id="PTHR13620:SF102">
    <property type="entry name" value="PROTEIN RISC-INTERACTING CLEARING 3'-5' EXORIBONUCLEASE 2"/>
    <property type="match status" value="1"/>
</dbReference>
<dbReference type="GO" id="GO:0003676">
    <property type="term" value="F:nucleic acid binding"/>
    <property type="evidence" value="ECO:0007669"/>
    <property type="project" value="InterPro"/>
</dbReference>
<evidence type="ECO:0000256" key="2">
    <source>
        <dbReference type="ARBA" id="ARBA00022801"/>
    </source>
</evidence>
<name>A0A9Q0J9S0_9ROSI</name>
<dbReference type="GO" id="GO:0005634">
    <property type="term" value="C:nucleus"/>
    <property type="evidence" value="ECO:0007669"/>
    <property type="project" value="TreeGrafter"/>
</dbReference>
<dbReference type="InterPro" id="IPR051132">
    <property type="entry name" value="3-5_Exonuclease_domain"/>
</dbReference>
<dbReference type="Gene3D" id="3.30.420.10">
    <property type="entry name" value="Ribonuclease H-like superfamily/Ribonuclease H"/>
    <property type="match status" value="1"/>
</dbReference>